<reference evidence="2 3" key="1">
    <citation type="submission" date="2020-06" db="EMBL/GenBank/DDBJ databases">
        <authorList>
            <person name="Li R."/>
            <person name="Bekaert M."/>
        </authorList>
    </citation>
    <scope>NUCLEOTIDE SEQUENCE [LARGE SCALE GENOMIC DNA]</scope>
    <source>
        <strain evidence="3">wild</strain>
    </source>
</reference>
<dbReference type="PANTHER" id="PTHR31635">
    <property type="entry name" value="REVERSE TRANSCRIPTASE DOMAIN-CONTAINING PROTEIN-RELATED"/>
    <property type="match status" value="1"/>
</dbReference>
<dbReference type="AlphaFoldDB" id="A0A6J8CRE2"/>
<evidence type="ECO:0000313" key="2">
    <source>
        <dbReference type="EMBL" id="CAC5397694.1"/>
    </source>
</evidence>
<dbReference type="Pfam" id="PF00078">
    <property type="entry name" value="RVT_1"/>
    <property type="match status" value="1"/>
</dbReference>
<proteinExistence type="predicted"/>
<dbReference type="PANTHER" id="PTHR31635:SF196">
    <property type="entry name" value="REVERSE TRANSCRIPTASE DOMAIN-CONTAINING PROTEIN-RELATED"/>
    <property type="match status" value="1"/>
</dbReference>
<organism evidence="2 3">
    <name type="scientific">Mytilus coruscus</name>
    <name type="common">Sea mussel</name>
    <dbReference type="NCBI Taxonomy" id="42192"/>
    <lineage>
        <taxon>Eukaryota</taxon>
        <taxon>Metazoa</taxon>
        <taxon>Spiralia</taxon>
        <taxon>Lophotrochozoa</taxon>
        <taxon>Mollusca</taxon>
        <taxon>Bivalvia</taxon>
        <taxon>Autobranchia</taxon>
        <taxon>Pteriomorphia</taxon>
        <taxon>Mytilida</taxon>
        <taxon>Mytiloidea</taxon>
        <taxon>Mytilidae</taxon>
        <taxon>Mytilinae</taxon>
        <taxon>Mytilus</taxon>
    </lineage>
</organism>
<dbReference type="Proteomes" id="UP000507470">
    <property type="component" value="Unassembled WGS sequence"/>
</dbReference>
<protein>
    <recommendedName>
        <fullName evidence="1">Reverse transcriptase domain-containing protein</fullName>
    </recommendedName>
</protein>
<feature type="domain" description="Reverse transcriptase" evidence="1">
    <location>
        <begin position="155"/>
        <end position="407"/>
    </location>
</feature>
<name>A0A6J8CRE2_MYTCO</name>
<dbReference type="OrthoDB" id="416119at2759"/>
<dbReference type="InterPro" id="IPR000477">
    <property type="entry name" value="RT_dom"/>
</dbReference>
<evidence type="ECO:0000313" key="3">
    <source>
        <dbReference type="Proteomes" id="UP000507470"/>
    </source>
</evidence>
<accession>A0A6J8CRE2</accession>
<dbReference type="PROSITE" id="PS50878">
    <property type="entry name" value="RT_POL"/>
    <property type="match status" value="1"/>
</dbReference>
<gene>
    <name evidence="2" type="ORF">MCOR_32114</name>
</gene>
<sequence>MKLKLKTYEDKICKGAILRSKAQWAIDSDKSSKYFLQLEKYKQNSNAIKELKTTEGKILKTTDEILEEVHKFYKELYSSTVINKDKAKEILEYISEKVSDEDSENLETDLTLHEIKSSLFGMSKNKSPGPDGLTVEFFCKFFHLFGEMFLKIFKVIEEEHILTRSMRHGIINLVYKNKGYKNLLKNFRPISLLCVDYKITARIMSNRLKFVLPKLVSSFQTCCILGRDIADTTSSIRDLIEIIENDDLEAYLIKVDQEKAFDKVDHDYLFLVLEKFGFGPKFMQWIKIFYNNVNSSVKCNGFLTKYVKLNNSIKQGCPVSALLYVLVAEPLGQAIIKNENIQSVNIPKSNVNAKIFQHADDTNIFTSNKKSVNETFKVLNLYSEASGAKINRQKSEIMSLGSGRQYY</sequence>
<keyword evidence="3" id="KW-1185">Reference proteome</keyword>
<evidence type="ECO:0000259" key="1">
    <source>
        <dbReference type="PROSITE" id="PS50878"/>
    </source>
</evidence>
<dbReference type="CDD" id="cd01650">
    <property type="entry name" value="RT_nLTR_like"/>
    <property type="match status" value="1"/>
</dbReference>
<dbReference type="EMBL" id="CACVKT020005753">
    <property type="protein sequence ID" value="CAC5397694.1"/>
    <property type="molecule type" value="Genomic_DNA"/>
</dbReference>